<evidence type="ECO:0000313" key="2">
    <source>
        <dbReference type="Proteomes" id="UP000013051"/>
    </source>
</evidence>
<dbReference type="HOGENOM" id="CLU_175514_1_1_9"/>
<keyword evidence="2" id="KW-1185">Reference proteome</keyword>
<reference evidence="1 2" key="1">
    <citation type="submission" date="2013-01" db="EMBL/GenBank/DDBJ databases">
        <title>The Genome Sequence of Clostridium innocuum 2959.</title>
        <authorList>
            <consortium name="The Broad Institute Genome Sequencing Platform"/>
            <person name="Earl A."/>
            <person name="Ward D."/>
            <person name="Feldgarden M."/>
            <person name="Gevers D."/>
            <person name="Courvalin P."/>
            <person name="Lambert T."/>
            <person name="Walker B."/>
            <person name="Young S.K."/>
            <person name="Zeng Q."/>
            <person name="Gargeya S."/>
            <person name="Fitzgerald M."/>
            <person name="Haas B."/>
            <person name="Abouelleil A."/>
            <person name="Alvarado L."/>
            <person name="Arachchi H.M."/>
            <person name="Berlin A.M."/>
            <person name="Chapman S.B."/>
            <person name="Dewar J."/>
            <person name="Goldberg J."/>
            <person name="Griggs A."/>
            <person name="Gujja S."/>
            <person name="Hansen M."/>
            <person name="Howarth C."/>
            <person name="Imamovic A."/>
            <person name="Larimer J."/>
            <person name="McCowan C."/>
            <person name="Murphy C."/>
            <person name="Neiman D."/>
            <person name="Pearson M."/>
            <person name="Priest M."/>
            <person name="Roberts A."/>
            <person name="Saif S."/>
            <person name="Shea T."/>
            <person name="Sisk P."/>
            <person name="Sykes S."/>
            <person name="Wortman J."/>
            <person name="Nusbaum C."/>
            <person name="Birren B."/>
        </authorList>
    </citation>
    <scope>NUCLEOTIDE SEQUENCE [LARGE SCALE GENOMIC DNA]</scope>
    <source>
        <strain evidence="1 2">2959</strain>
    </source>
</reference>
<gene>
    <name evidence="1" type="ORF">HMPREF1094_00228</name>
</gene>
<dbReference type="EMBL" id="AGYV01000001">
    <property type="protein sequence ID" value="ENY87777.1"/>
    <property type="molecule type" value="Genomic_DNA"/>
</dbReference>
<dbReference type="AlphaFoldDB" id="N9WJU5"/>
<comment type="caution">
    <text evidence="1">The sequence shown here is derived from an EMBL/GenBank/DDBJ whole genome shotgun (WGS) entry which is preliminary data.</text>
</comment>
<protein>
    <recommendedName>
        <fullName evidence="3">Phage protein</fullName>
    </recommendedName>
</protein>
<name>N9WJU5_CLOIN</name>
<evidence type="ECO:0008006" key="3">
    <source>
        <dbReference type="Google" id="ProtNLM"/>
    </source>
</evidence>
<sequence length="92" mass="10626">MTSCIRKGKERSREMKNTLADLNNHLFEQMERLNDDDLNNEELDKEIKRAKAMTDVSSQIIENAALGLSAEKLRAEYGNREIHLPGMLEHKK</sequence>
<organism evidence="1 2">
    <name type="scientific">[Clostridium] innocuum 2959</name>
    <dbReference type="NCBI Taxonomy" id="999413"/>
    <lineage>
        <taxon>Bacteria</taxon>
        <taxon>Bacillati</taxon>
        <taxon>Bacillota</taxon>
        <taxon>Clostridia</taxon>
        <taxon>Eubacteriales</taxon>
        <taxon>Clostridiaceae</taxon>
        <taxon>Clostridium</taxon>
    </lineage>
</organism>
<accession>N9WJU5</accession>
<proteinExistence type="predicted"/>
<dbReference type="eggNOG" id="ENOG5032Y3I">
    <property type="taxonomic scope" value="Bacteria"/>
</dbReference>
<evidence type="ECO:0000313" key="1">
    <source>
        <dbReference type="EMBL" id="ENY87777.1"/>
    </source>
</evidence>
<dbReference type="PATRIC" id="fig|999413.4.peg.243"/>
<dbReference type="Proteomes" id="UP000013051">
    <property type="component" value="Unassembled WGS sequence"/>
</dbReference>